<comment type="caution">
    <text evidence="7">The sequence shown here is derived from an EMBL/GenBank/DDBJ whole genome shotgun (WGS) entry which is preliminary data.</text>
</comment>
<evidence type="ECO:0000313" key="7">
    <source>
        <dbReference type="EMBL" id="RCI04477.1"/>
    </source>
</evidence>
<evidence type="ECO:0000256" key="1">
    <source>
        <dbReference type="ARBA" id="ARBA00004141"/>
    </source>
</evidence>
<evidence type="ECO:0000256" key="3">
    <source>
        <dbReference type="ARBA" id="ARBA00022989"/>
    </source>
</evidence>
<evidence type="ECO:0000256" key="4">
    <source>
        <dbReference type="ARBA" id="ARBA00023136"/>
    </source>
</evidence>
<name>A0A367KQP8_RHIST</name>
<feature type="transmembrane region" description="Helical" evidence="5">
    <location>
        <begin position="242"/>
        <end position="264"/>
    </location>
</feature>
<evidence type="ECO:0000259" key="6">
    <source>
        <dbReference type="PROSITE" id="PS51380"/>
    </source>
</evidence>
<evidence type="ECO:0000313" key="8">
    <source>
        <dbReference type="Proteomes" id="UP000253551"/>
    </source>
</evidence>
<dbReference type="PANTHER" id="PTHR10783:SF46">
    <property type="entry name" value="PROTEIN ERD1 HOMOLOG 2"/>
    <property type="match status" value="1"/>
</dbReference>
<protein>
    <submittedName>
        <fullName evidence="7">Protein-ER retention protein</fullName>
    </submittedName>
</protein>
<keyword evidence="2 5" id="KW-0812">Transmembrane</keyword>
<dbReference type="STRING" id="4846.A0A367KQP8"/>
<keyword evidence="3 5" id="KW-1133">Transmembrane helix</keyword>
<evidence type="ECO:0000256" key="2">
    <source>
        <dbReference type="ARBA" id="ARBA00022692"/>
    </source>
</evidence>
<dbReference type="PROSITE" id="PS51380">
    <property type="entry name" value="EXS"/>
    <property type="match status" value="1"/>
</dbReference>
<feature type="transmembrane region" description="Helical" evidence="5">
    <location>
        <begin position="95"/>
        <end position="116"/>
    </location>
</feature>
<dbReference type="GO" id="GO:0005737">
    <property type="term" value="C:cytoplasm"/>
    <property type="evidence" value="ECO:0007669"/>
    <property type="project" value="TreeGrafter"/>
</dbReference>
<feature type="transmembrane region" description="Helical" evidence="5">
    <location>
        <begin position="197"/>
        <end position="222"/>
    </location>
</feature>
<feature type="domain" description="EXS" evidence="6">
    <location>
        <begin position="118"/>
        <end position="302"/>
    </location>
</feature>
<feature type="transmembrane region" description="Helical" evidence="5">
    <location>
        <begin position="65"/>
        <end position="83"/>
    </location>
</feature>
<sequence>MNSPLELYNHASTKPALLPESYHPLIFVSIGVWGWAITLAVLYWQRIDVNLLIQTNQNNANQLRPLLLLAVILSWLIFSHILVLEDVIFVYFSDVLVADILISFSGVFTGIFVRLMQQTGFAYSRLVPIVTSVPYFIRFKQCCNDYFKKTSERHRNKRQLINAIKYASAIPVIFLAHHTKVPPDHFGYIRTSSDILWHFWLFLALLTSAFAFVWDLVIDWGLFQVKFWSFEFRKDIHFSDPLWYIMAVAINMSLRLLKIVSHMYQIHPFCVDLAEILRRWIWVIFRFEHEWIKRSSNVEDKL</sequence>
<dbReference type="PANTHER" id="PTHR10783">
    <property type="entry name" value="XENOTROPIC AND POLYTROPIC RETROVIRUS RECEPTOR 1-RELATED"/>
    <property type="match status" value="1"/>
</dbReference>
<reference evidence="7 8" key="1">
    <citation type="journal article" date="2018" name="G3 (Bethesda)">
        <title>Phylogenetic and Phylogenomic Definition of Rhizopus Species.</title>
        <authorList>
            <person name="Gryganskyi A.P."/>
            <person name="Golan J."/>
            <person name="Dolatabadi S."/>
            <person name="Mondo S."/>
            <person name="Robb S."/>
            <person name="Idnurm A."/>
            <person name="Muszewska A."/>
            <person name="Steczkiewicz K."/>
            <person name="Masonjones S."/>
            <person name="Liao H.L."/>
            <person name="Gajdeczka M.T."/>
            <person name="Anike F."/>
            <person name="Vuek A."/>
            <person name="Anishchenko I.M."/>
            <person name="Voigt K."/>
            <person name="de Hoog G.S."/>
            <person name="Smith M.E."/>
            <person name="Heitman J."/>
            <person name="Vilgalys R."/>
            <person name="Stajich J.E."/>
        </authorList>
    </citation>
    <scope>NUCLEOTIDE SEQUENCE [LARGE SCALE GENOMIC DNA]</scope>
    <source>
        <strain evidence="7 8">LSU 92-RS-03</strain>
    </source>
</reference>
<dbReference type="EMBL" id="PJQM01000670">
    <property type="protein sequence ID" value="RCI04477.1"/>
    <property type="molecule type" value="Genomic_DNA"/>
</dbReference>
<dbReference type="GO" id="GO:0016020">
    <property type="term" value="C:membrane"/>
    <property type="evidence" value="ECO:0007669"/>
    <property type="project" value="UniProtKB-SubCell"/>
</dbReference>
<accession>A0A367KQP8</accession>
<dbReference type="InterPro" id="IPR004342">
    <property type="entry name" value="EXS_C"/>
</dbReference>
<keyword evidence="4 5" id="KW-0472">Membrane</keyword>
<proteinExistence type="predicted"/>
<gene>
    <name evidence="7" type="primary">ERD1_2</name>
    <name evidence="7" type="ORF">CU098_004680</name>
</gene>
<dbReference type="OrthoDB" id="2159384at2759"/>
<evidence type="ECO:0000256" key="5">
    <source>
        <dbReference type="SAM" id="Phobius"/>
    </source>
</evidence>
<dbReference type="AlphaFoldDB" id="A0A367KQP8"/>
<comment type="subcellular location">
    <subcellularLocation>
        <location evidence="1">Membrane</location>
        <topology evidence="1">Multi-pass membrane protein</topology>
    </subcellularLocation>
</comment>
<feature type="transmembrane region" description="Helical" evidence="5">
    <location>
        <begin position="22"/>
        <end position="44"/>
    </location>
</feature>
<dbReference type="Proteomes" id="UP000253551">
    <property type="component" value="Unassembled WGS sequence"/>
</dbReference>
<keyword evidence="8" id="KW-1185">Reference proteome</keyword>
<dbReference type="Pfam" id="PF03124">
    <property type="entry name" value="EXS"/>
    <property type="match status" value="1"/>
</dbReference>
<organism evidence="7 8">
    <name type="scientific">Rhizopus stolonifer</name>
    <name type="common">Rhizopus nigricans</name>
    <dbReference type="NCBI Taxonomy" id="4846"/>
    <lineage>
        <taxon>Eukaryota</taxon>
        <taxon>Fungi</taxon>
        <taxon>Fungi incertae sedis</taxon>
        <taxon>Mucoromycota</taxon>
        <taxon>Mucoromycotina</taxon>
        <taxon>Mucoromycetes</taxon>
        <taxon>Mucorales</taxon>
        <taxon>Mucorineae</taxon>
        <taxon>Rhizopodaceae</taxon>
        <taxon>Rhizopus</taxon>
    </lineage>
</organism>